<accession>A0A0E9U582</accession>
<organism evidence="1">
    <name type="scientific">Anguilla anguilla</name>
    <name type="common">European freshwater eel</name>
    <name type="synonym">Muraena anguilla</name>
    <dbReference type="NCBI Taxonomy" id="7936"/>
    <lineage>
        <taxon>Eukaryota</taxon>
        <taxon>Metazoa</taxon>
        <taxon>Chordata</taxon>
        <taxon>Craniata</taxon>
        <taxon>Vertebrata</taxon>
        <taxon>Euteleostomi</taxon>
        <taxon>Actinopterygii</taxon>
        <taxon>Neopterygii</taxon>
        <taxon>Teleostei</taxon>
        <taxon>Anguilliformes</taxon>
        <taxon>Anguillidae</taxon>
        <taxon>Anguilla</taxon>
    </lineage>
</organism>
<name>A0A0E9U582_ANGAN</name>
<reference evidence="1" key="2">
    <citation type="journal article" date="2015" name="Fish Shellfish Immunol.">
        <title>Early steps in the European eel (Anguilla anguilla)-Vibrio vulnificus interaction in the gills: Role of the RtxA13 toxin.</title>
        <authorList>
            <person name="Callol A."/>
            <person name="Pajuelo D."/>
            <person name="Ebbesson L."/>
            <person name="Teles M."/>
            <person name="MacKenzie S."/>
            <person name="Amaro C."/>
        </authorList>
    </citation>
    <scope>NUCLEOTIDE SEQUENCE</scope>
</reference>
<dbReference type="EMBL" id="GBXM01047601">
    <property type="protein sequence ID" value="JAH60976.1"/>
    <property type="molecule type" value="Transcribed_RNA"/>
</dbReference>
<protein>
    <submittedName>
        <fullName evidence="1">Uncharacterized protein</fullName>
    </submittedName>
</protein>
<evidence type="ECO:0000313" key="1">
    <source>
        <dbReference type="EMBL" id="JAH60976.1"/>
    </source>
</evidence>
<reference evidence="1" key="1">
    <citation type="submission" date="2014-11" db="EMBL/GenBank/DDBJ databases">
        <authorList>
            <person name="Amaro Gonzalez C."/>
        </authorList>
    </citation>
    <scope>NUCLEOTIDE SEQUENCE</scope>
</reference>
<sequence length="58" mass="6739">MSCVKKSILQIVAINSTENLQDRTFSEFLKCFMPEFSTGVPCYTKNNCELRHTDRILH</sequence>
<dbReference type="AlphaFoldDB" id="A0A0E9U582"/>
<proteinExistence type="predicted"/>